<reference evidence="1" key="1">
    <citation type="submission" date="2015-07" db="EMBL/GenBank/DDBJ databases">
        <title>Adaptation to a free-living lifestyle via gene acquisitions in the diplomonad Trepomonas sp. PC1.</title>
        <authorList>
            <person name="Xu F."/>
            <person name="Jerlstrom-Hultqvist J."/>
            <person name="Kolisko M."/>
            <person name="Simpson A.G.B."/>
            <person name="Roger A.J."/>
            <person name="Svard S.G."/>
            <person name="Andersson J.O."/>
        </authorList>
    </citation>
    <scope>NUCLEOTIDE SEQUENCE</scope>
    <source>
        <strain evidence="1">PC1</strain>
    </source>
</reference>
<proteinExistence type="predicted"/>
<accession>A0A146KD65</accession>
<dbReference type="AlphaFoldDB" id="A0A146KD65"/>
<protein>
    <submittedName>
        <fullName evidence="1">Uncharacterized protein</fullName>
    </submittedName>
</protein>
<gene>
    <name evidence="1" type="ORF">TPC1_14014</name>
</gene>
<dbReference type="EMBL" id="GDID01002971">
    <property type="protein sequence ID" value="JAP93635.1"/>
    <property type="molecule type" value="Transcribed_RNA"/>
</dbReference>
<organism evidence="1">
    <name type="scientific">Trepomonas sp. PC1</name>
    <dbReference type="NCBI Taxonomy" id="1076344"/>
    <lineage>
        <taxon>Eukaryota</taxon>
        <taxon>Metamonada</taxon>
        <taxon>Diplomonadida</taxon>
        <taxon>Hexamitidae</taxon>
        <taxon>Hexamitinae</taxon>
        <taxon>Trepomonas</taxon>
    </lineage>
</organism>
<evidence type="ECO:0000313" key="1">
    <source>
        <dbReference type="EMBL" id="JAP93635.1"/>
    </source>
</evidence>
<name>A0A146KD65_9EUKA</name>
<sequence>VFFNKQMQISENKVQMLKGTKIPICSYQCSAFFGMKSSGKTSLINKITHEFIQQASKTHYELDKPLINNGPITHYFYLSPSIISDNTLHKQEINNQLNRIDIELNDENIDKICETIYTMRSEIVPILDLQNEMRQAMKNKQLTALFEALQKDRMQVYRFPQIQTFIKTMQQIETYKLKYPELCVKETDTTVLNNLKMLYSLFSSVFDGKLLRIQKIILNFDDSTCSTKFVNFQNSPILKLITQARHLYIWSMNIVMHSLSATFSIFKDQFNVVVLHKGISKESQLESIFETTNLETSKFKKEDFIKLYRTHTGALIDSYDEREKYRYNYLLIFKDPVQMLYLNLDKRIK</sequence>
<feature type="non-terminal residue" evidence="1">
    <location>
        <position position="1"/>
    </location>
</feature>